<evidence type="ECO:0000313" key="1">
    <source>
        <dbReference type="EMBL" id="VDK85778.1"/>
    </source>
</evidence>
<protein>
    <submittedName>
        <fullName evidence="1">Uncharacterized protein</fullName>
    </submittedName>
</protein>
<organism evidence="1 2">
    <name type="scientific">Litomosoides sigmodontis</name>
    <name type="common">Filarial nematode worm</name>
    <dbReference type="NCBI Taxonomy" id="42156"/>
    <lineage>
        <taxon>Eukaryota</taxon>
        <taxon>Metazoa</taxon>
        <taxon>Ecdysozoa</taxon>
        <taxon>Nematoda</taxon>
        <taxon>Chromadorea</taxon>
        <taxon>Rhabditida</taxon>
        <taxon>Spirurina</taxon>
        <taxon>Spiruromorpha</taxon>
        <taxon>Filarioidea</taxon>
        <taxon>Onchocercidae</taxon>
        <taxon>Litomosoides</taxon>
    </lineage>
</organism>
<dbReference type="EMBL" id="UYRX01000730">
    <property type="protein sequence ID" value="VDK85778.1"/>
    <property type="molecule type" value="Genomic_DNA"/>
</dbReference>
<dbReference type="AlphaFoldDB" id="A0A3P6V160"/>
<dbReference type="OrthoDB" id="5833925at2759"/>
<gene>
    <name evidence="1" type="ORF">NLS_LOCUS7284</name>
</gene>
<reference evidence="1 2" key="1">
    <citation type="submission" date="2018-08" db="EMBL/GenBank/DDBJ databases">
        <authorList>
            <person name="Laetsch R D."/>
            <person name="Stevens L."/>
            <person name="Kumar S."/>
            <person name="Blaxter L. M."/>
        </authorList>
    </citation>
    <scope>NUCLEOTIDE SEQUENCE [LARGE SCALE GENOMIC DNA]</scope>
</reference>
<keyword evidence="2" id="KW-1185">Reference proteome</keyword>
<accession>A0A3P6V160</accession>
<proteinExistence type="predicted"/>
<dbReference type="OMA" id="SYLNMFG"/>
<dbReference type="Proteomes" id="UP000277928">
    <property type="component" value="Unassembled WGS sequence"/>
</dbReference>
<evidence type="ECO:0000313" key="2">
    <source>
        <dbReference type="Proteomes" id="UP000277928"/>
    </source>
</evidence>
<sequence>MKFYNKSTAKQYNTIWRQKTELISEKDEQSLDNRRAGYSKFSPRKLLNWARIKKELPDYSYLNMFGSINLP</sequence>
<name>A0A3P6V160_LITSI</name>